<reference evidence="1 2" key="2">
    <citation type="journal article" date="2023" name="Mol. Biol. Evol.">
        <title>Genomics of Secondarily Temperate Adaptation in the Only Non-Antarctic Icefish.</title>
        <authorList>
            <person name="Rivera-Colon A.G."/>
            <person name="Rayamajhi N."/>
            <person name="Minhas B.F."/>
            <person name="Madrigal G."/>
            <person name="Bilyk K.T."/>
            <person name="Yoon V."/>
            <person name="Hune M."/>
            <person name="Gregory S."/>
            <person name="Cheng C.H.C."/>
            <person name="Catchen J.M."/>
        </authorList>
    </citation>
    <scope>NUCLEOTIDE SEQUENCE [LARGE SCALE GENOMIC DNA]</scope>
    <source>
        <strain evidence="1">JMC-PN-2008</strain>
    </source>
</reference>
<dbReference type="AlphaFoldDB" id="A0AAN8ARA2"/>
<evidence type="ECO:0000313" key="2">
    <source>
        <dbReference type="Proteomes" id="UP001346869"/>
    </source>
</evidence>
<proteinExistence type="predicted"/>
<reference evidence="1 2" key="1">
    <citation type="journal article" date="2023" name="Genes (Basel)">
        <title>Chromosome-Level Genome Assembly and Circadian Gene Repertoire of the Patagonia Blennie Eleginops maclovinus-The Closest Ancestral Proxy of Antarctic Cryonotothenioids.</title>
        <authorList>
            <person name="Cheng C.C."/>
            <person name="Rivera-Colon A.G."/>
            <person name="Minhas B.F."/>
            <person name="Wilson L."/>
            <person name="Rayamajhi N."/>
            <person name="Vargas-Chacoff L."/>
            <person name="Catchen J.M."/>
        </authorList>
    </citation>
    <scope>NUCLEOTIDE SEQUENCE [LARGE SCALE GENOMIC DNA]</scope>
    <source>
        <strain evidence="1">JMC-PN-2008</strain>
    </source>
</reference>
<keyword evidence="2" id="KW-1185">Reference proteome</keyword>
<dbReference type="EMBL" id="JAUZQC010000010">
    <property type="protein sequence ID" value="KAK5864357.1"/>
    <property type="molecule type" value="Genomic_DNA"/>
</dbReference>
<comment type="caution">
    <text evidence="1">The sequence shown here is derived from an EMBL/GenBank/DDBJ whole genome shotgun (WGS) entry which is preliminary data.</text>
</comment>
<gene>
    <name evidence="1" type="ORF">PBY51_015606</name>
</gene>
<sequence length="133" mass="14565">MRVSIHPARCLLLIRLQTGSGRLSAHRGAARSQHQSPATISRRPARQISSFSAIRHTLVPCPRCSDVQSQRSERCLQALLVSCQSESETLSKGNCLMGGSVVYLSWENSGDSFGNSPPTTPLPLHSWILFHSL</sequence>
<organism evidence="1 2">
    <name type="scientific">Eleginops maclovinus</name>
    <name type="common">Patagonian blennie</name>
    <name type="synonym">Eleginus maclovinus</name>
    <dbReference type="NCBI Taxonomy" id="56733"/>
    <lineage>
        <taxon>Eukaryota</taxon>
        <taxon>Metazoa</taxon>
        <taxon>Chordata</taxon>
        <taxon>Craniata</taxon>
        <taxon>Vertebrata</taxon>
        <taxon>Euteleostomi</taxon>
        <taxon>Actinopterygii</taxon>
        <taxon>Neopterygii</taxon>
        <taxon>Teleostei</taxon>
        <taxon>Neoteleostei</taxon>
        <taxon>Acanthomorphata</taxon>
        <taxon>Eupercaria</taxon>
        <taxon>Perciformes</taxon>
        <taxon>Notothenioidei</taxon>
        <taxon>Eleginopidae</taxon>
        <taxon>Eleginops</taxon>
    </lineage>
</organism>
<protein>
    <submittedName>
        <fullName evidence="1">Uncharacterized protein</fullName>
    </submittedName>
</protein>
<accession>A0AAN8ARA2</accession>
<dbReference type="Proteomes" id="UP001346869">
    <property type="component" value="Unassembled WGS sequence"/>
</dbReference>
<evidence type="ECO:0000313" key="1">
    <source>
        <dbReference type="EMBL" id="KAK5864357.1"/>
    </source>
</evidence>
<name>A0AAN8ARA2_ELEMC</name>